<dbReference type="Pfam" id="PF05309">
    <property type="entry name" value="TraE"/>
    <property type="match status" value="1"/>
</dbReference>
<reference evidence="1 2" key="1">
    <citation type="submission" date="2019-01" db="EMBL/GenBank/DDBJ databases">
        <title>Sinorhodobacter populi sp. nov. isolated from the symptomatic bark tissue of Populus euramericana canker.</title>
        <authorList>
            <person name="Xu G."/>
        </authorList>
    </citation>
    <scope>NUCLEOTIDE SEQUENCE [LARGE SCALE GENOMIC DNA]</scope>
    <source>
        <strain evidence="1 2">SK2B-1</strain>
    </source>
</reference>
<proteinExistence type="predicted"/>
<dbReference type="AlphaFoldDB" id="A0A443JR28"/>
<evidence type="ECO:0000313" key="1">
    <source>
        <dbReference type="EMBL" id="RWR22961.1"/>
    </source>
</evidence>
<evidence type="ECO:0000313" key="2">
    <source>
        <dbReference type="Proteomes" id="UP000284476"/>
    </source>
</evidence>
<organism evidence="1 2">
    <name type="scientific">Paenirhodobacter populi</name>
    <dbReference type="NCBI Taxonomy" id="2306993"/>
    <lineage>
        <taxon>Bacteria</taxon>
        <taxon>Pseudomonadati</taxon>
        <taxon>Pseudomonadota</taxon>
        <taxon>Alphaproteobacteria</taxon>
        <taxon>Rhodobacterales</taxon>
        <taxon>Rhodobacter group</taxon>
        <taxon>Paenirhodobacter</taxon>
    </lineage>
</organism>
<name>A0A443JR28_9RHOB</name>
<dbReference type="InterPro" id="IPR007973">
    <property type="entry name" value="Pilus_assembly_TraE"/>
</dbReference>
<dbReference type="RefSeq" id="WP_128207945.1">
    <property type="nucleotide sequence ID" value="NZ_JBHRSO010000013.1"/>
</dbReference>
<accession>A0A443JR28</accession>
<reference evidence="1 2" key="2">
    <citation type="submission" date="2019-01" db="EMBL/GenBank/DDBJ databases">
        <authorList>
            <person name="Li Y."/>
        </authorList>
    </citation>
    <scope>NUCLEOTIDE SEQUENCE [LARGE SCALE GENOMIC DNA]</scope>
    <source>
        <strain evidence="1 2">SK2B-1</strain>
    </source>
</reference>
<gene>
    <name evidence="1" type="ORF">D2T30_04860</name>
</gene>
<dbReference type="Proteomes" id="UP000284476">
    <property type="component" value="Unassembled WGS sequence"/>
</dbReference>
<evidence type="ECO:0008006" key="3">
    <source>
        <dbReference type="Google" id="ProtNLM"/>
    </source>
</evidence>
<sequence>MNFDTLSRRMKSAQRARNMVAVLLAVAVAANLLLSLRVAQENTQVVLIPSRVSDGMVARGAADIRYIEALSLDAVYAMYTISPGTIRYGRDVIDRISSAQDRARLLEYYDDIAEDIRLRRISTVFRPEKIEHNLARLQITVDGNLATYLDTTEVSRGRRRILLGFVEEGSSIRLSRMELLEVAE</sequence>
<protein>
    <recommendedName>
        <fullName evidence="3">Conjugal transfer protein TraE</fullName>
    </recommendedName>
</protein>
<dbReference type="EMBL" id="SAUZ01000004">
    <property type="protein sequence ID" value="RWR22961.1"/>
    <property type="molecule type" value="Genomic_DNA"/>
</dbReference>
<comment type="caution">
    <text evidence="1">The sequence shown here is derived from an EMBL/GenBank/DDBJ whole genome shotgun (WGS) entry which is preliminary data.</text>
</comment>